<proteinExistence type="predicted"/>
<protein>
    <recommendedName>
        <fullName evidence="5">U-box domain-containing protein</fullName>
    </recommendedName>
</protein>
<keyword evidence="7" id="KW-1185">Reference proteome</keyword>
<dbReference type="Pfam" id="PF00023">
    <property type="entry name" value="Ank"/>
    <property type="match status" value="1"/>
</dbReference>
<dbReference type="PROSITE" id="PS50297">
    <property type="entry name" value="ANK_REP_REGION"/>
    <property type="match status" value="4"/>
</dbReference>
<accession>A0A1V9ZB01</accession>
<keyword evidence="2 3" id="KW-0040">ANK repeat</keyword>
<feature type="region of interest" description="Disordered" evidence="4">
    <location>
        <begin position="333"/>
        <end position="362"/>
    </location>
</feature>
<dbReference type="EMBL" id="JNBR01000333">
    <property type="protein sequence ID" value="OQR95173.1"/>
    <property type="molecule type" value="Genomic_DNA"/>
</dbReference>
<evidence type="ECO:0000256" key="2">
    <source>
        <dbReference type="ARBA" id="ARBA00023043"/>
    </source>
</evidence>
<feature type="domain" description="U-box" evidence="5">
    <location>
        <begin position="415"/>
        <end position="489"/>
    </location>
</feature>
<gene>
    <name evidence="6" type="ORF">ACHHYP_00240</name>
</gene>
<dbReference type="STRING" id="1202772.A0A1V9ZB01"/>
<name>A0A1V9ZB01_ACHHY</name>
<evidence type="ECO:0000313" key="7">
    <source>
        <dbReference type="Proteomes" id="UP000243579"/>
    </source>
</evidence>
<evidence type="ECO:0000256" key="3">
    <source>
        <dbReference type="PROSITE-ProRule" id="PRU00023"/>
    </source>
</evidence>
<evidence type="ECO:0000259" key="5">
    <source>
        <dbReference type="PROSITE" id="PS51698"/>
    </source>
</evidence>
<dbReference type="PANTHER" id="PTHR24171:SF8">
    <property type="entry name" value="BRCA1-ASSOCIATED RING DOMAIN PROTEIN 1"/>
    <property type="match status" value="1"/>
</dbReference>
<feature type="repeat" description="ANK" evidence="3">
    <location>
        <begin position="247"/>
        <end position="279"/>
    </location>
</feature>
<evidence type="ECO:0000256" key="4">
    <source>
        <dbReference type="SAM" id="MobiDB-lite"/>
    </source>
</evidence>
<evidence type="ECO:0000256" key="1">
    <source>
        <dbReference type="ARBA" id="ARBA00022737"/>
    </source>
</evidence>
<dbReference type="SUPFAM" id="SSF48403">
    <property type="entry name" value="Ankyrin repeat"/>
    <property type="match status" value="1"/>
</dbReference>
<dbReference type="GO" id="GO:0085020">
    <property type="term" value="P:protein K6-linked ubiquitination"/>
    <property type="evidence" value="ECO:0007669"/>
    <property type="project" value="TreeGrafter"/>
</dbReference>
<dbReference type="PRINTS" id="PR01415">
    <property type="entry name" value="ANKYRIN"/>
</dbReference>
<dbReference type="Gene3D" id="1.25.40.20">
    <property type="entry name" value="Ankyrin repeat-containing domain"/>
    <property type="match status" value="2"/>
</dbReference>
<dbReference type="Gene3D" id="3.30.40.10">
    <property type="entry name" value="Zinc/RING finger domain, C3HC4 (zinc finger)"/>
    <property type="match status" value="1"/>
</dbReference>
<dbReference type="InterPro" id="IPR013083">
    <property type="entry name" value="Znf_RING/FYVE/PHD"/>
</dbReference>
<dbReference type="InterPro" id="IPR036770">
    <property type="entry name" value="Ankyrin_rpt-contain_sf"/>
</dbReference>
<dbReference type="OrthoDB" id="20872at2759"/>
<feature type="repeat" description="ANK" evidence="3">
    <location>
        <begin position="280"/>
        <end position="312"/>
    </location>
</feature>
<dbReference type="Pfam" id="PF12796">
    <property type="entry name" value="Ank_2"/>
    <property type="match status" value="1"/>
</dbReference>
<dbReference type="CDD" id="cd16664">
    <property type="entry name" value="RING-Ubox_PUB"/>
    <property type="match status" value="1"/>
</dbReference>
<keyword evidence="1" id="KW-0677">Repeat</keyword>
<dbReference type="PROSITE" id="PS51698">
    <property type="entry name" value="U_BOX"/>
    <property type="match status" value="1"/>
</dbReference>
<feature type="repeat" description="ANK" evidence="3">
    <location>
        <begin position="210"/>
        <end position="233"/>
    </location>
</feature>
<reference evidence="6 7" key="1">
    <citation type="journal article" date="2014" name="Genome Biol. Evol.">
        <title>The secreted proteins of Achlya hypogyna and Thraustotheca clavata identify the ancestral oomycete secretome and reveal gene acquisitions by horizontal gene transfer.</title>
        <authorList>
            <person name="Misner I."/>
            <person name="Blouin N."/>
            <person name="Leonard G."/>
            <person name="Richards T.A."/>
            <person name="Lane C.E."/>
        </authorList>
    </citation>
    <scope>NUCLEOTIDE SEQUENCE [LARGE SCALE GENOMIC DNA]</scope>
    <source>
        <strain evidence="6 7">ATCC 48635</strain>
    </source>
</reference>
<evidence type="ECO:0000313" key="6">
    <source>
        <dbReference type="EMBL" id="OQR95173.1"/>
    </source>
</evidence>
<comment type="caution">
    <text evidence="6">The sequence shown here is derived from an EMBL/GenBank/DDBJ whole genome shotgun (WGS) entry which is preliminary data.</text>
</comment>
<dbReference type="AlphaFoldDB" id="A0A1V9ZB01"/>
<sequence>MGGGISTNGDIGQMIACTMLIGEAMFQGLDPRYIRFPDMYRLYDFHVGKKKYRTMKPQGATLILIGKDGVANVVEKKANDAPPAHTNGDEAEIDESDTDKYLIVNVGDDTVVLDRLQLFTPNAEGWTPLHASCHTLNTVDAGKTILKAMLEMDRDKTLEVLEFRTTRGPGSFSTGFTPLHIACAYGIEVLALKLIKAKSDVNVKNSVLWSPLHEACHRGFMNIAKELLRAGADPEGICPEFALCPFAGQSPLGEAARQGHVDVVKLLLDHGVDKNAVNNLHWTALHEAAYHNRSEIVRTLIVYGADVLIKTNRGAIPAELTISMEIKTMLEDVGKGQAAEQSPKKPAPATGSPPKEKTAVPVVPLSRKEDYALLGDLPAFQRLSVPPDTDRRGDVEEPEPKPKKKKRSKKVKDEAVPPEFECAITKKLLKDPVKSPYGHVFERAVIEKWVTNYGSRCPVTGEPLGINQLVPDDALRAEIAAWSSPESPKAHTEAKPAPELKAEGAPAEVKDDDLYDF</sequence>
<dbReference type="Pfam" id="PF04564">
    <property type="entry name" value="U-box"/>
    <property type="match status" value="1"/>
</dbReference>
<dbReference type="SMART" id="SM00248">
    <property type="entry name" value="ANK"/>
    <property type="match status" value="5"/>
</dbReference>
<feature type="compositionally biased region" description="Basic and acidic residues" evidence="4">
    <location>
        <begin position="388"/>
        <end position="401"/>
    </location>
</feature>
<organism evidence="6 7">
    <name type="scientific">Achlya hypogyna</name>
    <name type="common">Oomycete</name>
    <name type="synonym">Protoachlya hypogyna</name>
    <dbReference type="NCBI Taxonomy" id="1202772"/>
    <lineage>
        <taxon>Eukaryota</taxon>
        <taxon>Sar</taxon>
        <taxon>Stramenopiles</taxon>
        <taxon>Oomycota</taxon>
        <taxon>Saprolegniomycetes</taxon>
        <taxon>Saprolegniales</taxon>
        <taxon>Achlyaceae</taxon>
        <taxon>Achlya</taxon>
    </lineage>
</organism>
<feature type="compositionally biased region" description="Basic and acidic residues" evidence="4">
    <location>
        <begin position="488"/>
        <end position="502"/>
    </location>
</feature>
<feature type="region of interest" description="Disordered" evidence="4">
    <location>
        <begin position="382"/>
        <end position="416"/>
    </location>
</feature>
<dbReference type="GO" id="GO:0004842">
    <property type="term" value="F:ubiquitin-protein transferase activity"/>
    <property type="evidence" value="ECO:0007669"/>
    <property type="project" value="InterPro"/>
</dbReference>
<feature type="region of interest" description="Disordered" evidence="4">
    <location>
        <begin position="481"/>
        <end position="517"/>
    </location>
</feature>
<dbReference type="InterPro" id="IPR045210">
    <property type="entry name" value="RING-Ubox_PUB"/>
</dbReference>
<dbReference type="SMART" id="SM00504">
    <property type="entry name" value="Ubox"/>
    <property type="match status" value="1"/>
</dbReference>
<dbReference type="PROSITE" id="PS50088">
    <property type="entry name" value="ANK_REPEAT"/>
    <property type="match status" value="4"/>
</dbReference>
<dbReference type="InterPro" id="IPR003613">
    <property type="entry name" value="Ubox_domain"/>
</dbReference>
<dbReference type="InterPro" id="IPR002110">
    <property type="entry name" value="Ankyrin_rpt"/>
</dbReference>
<dbReference type="PANTHER" id="PTHR24171">
    <property type="entry name" value="ANKYRIN REPEAT DOMAIN-CONTAINING PROTEIN 39-RELATED"/>
    <property type="match status" value="1"/>
</dbReference>
<feature type="repeat" description="ANK" evidence="3">
    <location>
        <begin position="174"/>
        <end position="206"/>
    </location>
</feature>
<dbReference type="Proteomes" id="UP000243579">
    <property type="component" value="Unassembled WGS sequence"/>
</dbReference>
<dbReference type="SUPFAM" id="SSF57850">
    <property type="entry name" value="RING/U-box"/>
    <property type="match status" value="1"/>
</dbReference>